<evidence type="ECO:0000256" key="5">
    <source>
        <dbReference type="ARBA" id="ARBA00022917"/>
    </source>
</evidence>
<feature type="compositionally biased region" description="Acidic residues" evidence="6">
    <location>
        <begin position="12"/>
        <end position="31"/>
    </location>
</feature>
<name>A0A165EBY3_9BASI</name>
<dbReference type="Pfam" id="PF08938">
    <property type="entry name" value="HBS1_N"/>
    <property type="match status" value="1"/>
</dbReference>
<evidence type="ECO:0000256" key="4">
    <source>
        <dbReference type="ARBA" id="ARBA00022801"/>
    </source>
</evidence>
<dbReference type="Gene3D" id="1.10.8.10">
    <property type="entry name" value="DNA helicase RuvA subunit, C-terminal domain"/>
    <property type="match status" value="1"/>
</dbReference>
<dbReference type="STRING" id="1353952.A0A165EBY3"/>
<dbReference type="OrthoDB" id="342024at2759"/>
<keyword evidence="3" id="KW-0597">Phosphoprotein</keyword>
<reference evidence="8 9" key="1">
    <citation type="journal article" date="2016" name="Mol. Biol. Evol.">
        <title>Comparative Genomics of Early-Diverging Mushroom-Forming Fungi Provides Insights into the Origins of Lignocellulose Decay Capabilities.</title>
        <authorList>
            <person name="Nagy L.G."/>
            <person name="Riley R."/>
            <person name="Tritt A."/>
            <person name="Adam C."/>
            <person name="Daum C."/>
            <person name="Floudas D."/>
            <person name="Sun H."/>
            <person name="Yadav J.S."/>
            <person name="Pangilinan J."/>
            <person name="Larsson K.H."/>
            <person name="Matsuura K."/>
            <person name="Barry K."/>
            <person name="Labutti K."/>
            <person name="Kuo R."/>
            <person name="Ohm R.A."/>
            <person name="Bhattacharya S.S."/>
            <person name="Shirouzu T."/>
            <person name="Yoshinaga Y."/>
            <person name="Martin F.M."/>
            <person name="Grigoriev I.V."/>
            <person name="Hibbett D.S."/>
        </authorList>
    </citation>
    <scope>NUCLEOTIDE SEQUENCE [LARGE SCALE GENOMIC DNA]</scope>
    <source>
        <strain evidence="8 9">HHB12733</strain>
    </source>
</reference>
<evidence type="ECO:0000259" key="7">
    <source>
        <dbReference type="Pfam" id="PF08938"/>
    </source>
</evidence>
<dbReference type="GO" id="GO:0006412">
    <property type="term" value="P:translation"/>
    <property type="evidence" value="ECO:0007669"/>
    <property type="project" value="UniProtKB-KW"/>
</dbReference>
<organism evidence="8 9">
    <name type="scientific">Calocera cornea HHB12733</name>
    <dbReference type="NCBI Taxonomy" id="1353952"/>
    <lineage>
        <taxon>Eukaryota</taxon>
        <taxon>Fungi</taxon>
        <taxon>Dikarya</taxon>
        <taxon>Basidiomycota</taxon>
        <taxon>Agaricomycotina</taxon>
        <taxon>Dacrymycetes</taxon>
        <taxon>Dacrymycetales</taxon>
        <taxon>Dacrymycetaceae</taxon>
        <taxon>Calocera</taxon>
    </lineage>
</organism>
<dbReference type="AlphaFoldDB" id="A0A165EBY3"/>
<dbReference type="SUPFAM" id="SSF109732">
    <property type="entry name" value="HBS1-like domain"/>
    <property type="match status" value="1"/>
</dbReference>
<dbReference type="EMBL" id="KV424012">
    <property type="protein sequence ID" value="KZT54537.1"/>
    <property type="molecule type" value="Genomic_DNA"/>
</dbReference>
<accession>A0A165EBY3</accession>
<evidence type="ECO:0000313" key="8">
    <source>
        <dbReference type="EMBL" id="KZT54537.1"/>
    </source>
</evidence>
<dbReference type="GO" id="GO:0005737">
    <property type="term" value="C:cytoplasm"/>
    <property type="evidence" value="ECO:0007669"/>
    <property type="project" value="UniProtKB-SubCell"/>
</dbReference>
<protein>
    <recommendedName>
        <fullName evidence="7">HBS1-like protein N-terminal domain-containing protein</fullName>
    </recommendedName>
</protein>
<evidence type="ECO:0000256" key="3">
    <source>
        <dbReference type="ARBA" id="ARBA00022553"/>
    </source>
</evidence>
<sequence>MSRHRLVRNLDLDEEMAEDDDFGEPEPELSESDNAKLQSACDAVREVIGPADESGIPDDEVADAVWELYFDVEQSVAYLLEQRDKRLEKQKKGKLRLPLYFASLFSYPFRLPSFFPQPALDIRPHEVQALPHPWTCRPLYRHSND</sequence>
<feature type="domain" description="HBS1-like protein N-terminal" evidence="7">
    <location>
        <begin position="15"/>
        <end position="86"/>
    </location>
</feature>
<dbReference type="GO" id="GO:0016787">
    <property type="term" value="F:hydrolase activity"/>
    <property type="evidence" value="ECO:0007669"/>
    <property type="project" value="UniProtKB-KW"/>
</dbReference>
<feature type="region of interest" description="Disordered" evidence="6">
    <location>
        <begin position="1"/>
        <end position="36"/>
    </location>
</feature>
<evidence type="ECO:0000256" key="1">
    <source>
        <dbReference type="ARBA" id="ARBA00004496"/>
    </source>
</evidence>
<gene>
    <name evidence="8" type="ORF">CALCODRAFT_499747</name>
</gene>
<dbReference type="InterPro" id="IPR037189">
    <property type="entry name" value="HBS1-like_N_sf"/>
</dbReference>
<evidence type="ECO:0000256" key="6">
    <source>
        <dbReference type="SAM" id="MobiDB-lite"/>
    </source>
</evidence>
<proteinExistence type="predicted"/>
<keyword evidence="2" id="KW-0963">Cytoplasm</keyword>
<dbReference type="InterPro" id="IPR015033">
    <property type="entry name" value="HBS1-like_N"/>
</dbReference>
<keyword evidence="5" id="KW-0648">Protein biosynthesis</keyword>
<dbReference type="Proteomes" id="UP000076842">
    <property type="component" value="Unassembled WGS sequence"/>
</dbReference>
<keyword evidence="9" id="KW-1185">Reference proteome</keyword>
<comment type="subcellular location">
    <subcellularLocation>
        <location evidence="1">Cytoplasm</location>
    </subcellularLocation>
</comment>
<evidence type="ECO:0000256" key="2">
    <source>
        <dbReference type="ARBA" id="ARBA00022490"/>
    </source>
</evidence>
<keyword evidence="4" id="KW-0378">Hydrolase</keyword>
<dbReference type="InParanoid" id="A0A165EBY3"/>
<evidence type="ECO:0000313" key="9">
    <source>
        <dbReference type="Proteomes" id="UP000076842"/>
    </source>
</evidence>